<proteinExistence type="inferred from homology"/>
<comment type="caution">
    <text evidence="2">The sequence shown here is derived from an EMBL/GenBank/DDBJ whole genome shotgun (WGS) entry which is preliminary data.</text>
</comment>
<protein>
    <recommendedName>
        <fullName evidence="1">UPF0223 protein RYX45_09560</fullName>
    </recommendedName>
</protein>
<evidence type="ECO:0000313" key="3">
    <source>
        <dbReference type="Proteomes" id="UP001285636"/>
    </source>
</evidence>
<gene>
    <name evidence="2" type="ORF">RYX45_09560</name>
</gene>
<organism evidence="2 3">
    <name type="scientific">Alkalihalophilus pseudofirmus</name>
    <name type="common">Bacillus pseudofirmus</name>
    <dbReference type="NCBI Taxonomy" id="79885"/>
    <lineage>
        <taxon>Bacteria</taxon>
        <taxon>Bacillati</taxon>
        <taxon>Bacillota</taxon>
        <taxon>Bacilli</taxon>
        <taxon>Bacillales</taxon>
        <taxon>Bacillaceae</taxon>
        <taxon>Alkalihalophilus</taxon>
    </lineage>
</organism>
<comment type="similarity">
    <text evidence="1">Belongs to the UPF0223 family.</text>
</comment>
<dbReference type="SUPFAM" id="SSF158504">
    <property type="entry name" value="BH2638-like"/>
    <property type="match status" value="1"/>
</dbReference>
<reference evidence="2" key="1">
    <citation type="submission" date="2023-10" db="EMBL/GenBank/DDBJ databases">
        <title>Screening of Alkalihalophilus pseudofirmusBZ-TG-HK211 and Its Alleviation of Salt Stress on Rapeseed Growth.</title>
        <authorList>
            <person name="Zhao B."/>
            <person name="Guo T."/>
        </authorList>
    </citation>
    <scope>NUCLEOTIDE SEQUENCE</scope>
    <source>
        <strain evidence="2">BZ-TG-HK211</strain>
    </source>
</reference>
<evidence type="ECO:0000256" key="1">
    <source>
        <dbReference type="HAMAP-Rule" id="MF_01041"/>
    </source>
</evidence>
<evidence type="ECO:0000313" key="2">
    <source>
        <dbReference type="EMBL" id="MDV2885432.1"/>
    </source>
</evidence>
<dbReference type="Proteomes" id="UP001285636">
    <property type="component" value="Unassembled WGS sequence"/>
</dbReference>
<name>A0AAJ2U1D9_ALKPS</name>
<dbReference type="InterPro" id="IPR007920">
    <property type="entry name" value="UPF0223"/>
</dbReference>
<dbReference type="HAMAP" id="MF_01041">
    <property type="entry name" value="UPF0223"/>
    <property type="match status" value="1"/>
</dbReference>
<dbReference type="RefSeq" id="WP_289234704.1">
    <property type="nucleotide sequence ID" value="NZ_CP117835.1"/>
</dbReference>
<dbReference type="Pfam" id="PF05256">
    <property type="entry name" value="UPF0223"/>
    <property type="match status" value="1"/>
</dbReference>
<accession>A0AAJ2U1D9</accession>
<dbReference type="AlphaFoldDB" id="A0AAJ2U1D9"/>
<dbReference type="Gene3D" id="1.10.220.80">
    <property type="entry name" value="BH2638-like"/>
    <property type="match status" value="1"/>
</dbReference>
<dbReference type="EMBL" id="JAWJAY010000001">
    <property type="protein sequence ID" value="MDV2885432.1"/>
    <property type="molecule type" value="Genomic_DNA"/>
</dbReference>
<dbReference type="InterPro" id="IPR023324">
    <property type="entry name" value="BH2638-like_sf"/>
</dbReference>
<sequence>MEMNMPISLDWSTEEVIDVVEFFQAIEKAYQKGIGRDELLAKYRRFKEIVPSKSEEKQVFKEFEQQADVSCYHTVKKAREQDENTVVKMK</sequence>
<dbReference type="NCBIfam" id="NF003353">
    <property type="entry name" value="PRK04387.1"/>
    <property type="match status" value="1"/>
</dbReference>
<dbReference type="PIRSF" id="PIRSF037260">
    <property type="entry name" value="UPF0223"/>
    <property type="match status" value="1"/>
</dbReference>